<name>A0A6J7H8D2_9ZZZZ</name>
<dbReference type="NCBIfam" id="TIGR00685">
    <property type="entry name" value="T6PP"/>
    <property type="match status" value="1"/>
</dbReference>
<dbReference type="Pfam" id="PF02358">
    <property type="entry name" value="Trehalose_PPase"/>
    <property type="match status" value="1"/>
</dbReference>
<dbReference type="AlphaFoldDB" id="A0A6J7H8D2"/>
<evidence type="ECO:0000256" key="4">
    <source>
        <dbReference type="ARBA" id="ARBA00022801"/>
    </source>
</evidence>
<reference evidence="5" key="1">
    <citation type="submission" date="2020-05" db="EMBL/GenBank/DDBJ databases">
        <authorList>
            <person name="Chiriac C."/>
            <person name="Salcher M."/>
            <person name="Ghai R."/>
            <person name="Kavagutti S V."/>
        </authorList>
    </citation>
    <scope>NUCLEOTIDE SEQUENCE</scope>
</reference>
<dbReference type="InterPro" id="IPR006379">
    <property type="entry name" value="HAD-SF_hydro_IIB"/>
</dbReference>
<dbReference type="SUPFAM" id="SSF56784">
    <property type="entry name" value="HAD-like"/>
    <property type="match status" value="1"/>
</dbReference>
<protein>
    <recommendedName>
        <fullName evidence="3">trehalose-phosphatase</fullName>
        <ecNumber evidence="3">3.1.3.12</ecNumber>
    </recommendedName>
</protein>
<dbReference type="GO" id="GO:0005992">
    <property type="term" value="P:trehalose biosynthetic process"/>
    <property type="evidence" value="ECO:0007669"/>
    <property type="project" value="UniProtKB-UniPathway"/>
</dbReference>
<dbReference type="EC" id="3.1.3.12" evidence="3"/>
<evidence type="ECO:0000256" key="2">
    <source>
        <dbReference type="ARBA" id="ARBA00008770"/>
    </source>
</evidence>
<dbReference type="NCBIfam" id="TIGR01484">
    <property type="entry name" value="HAD-SF-IIB"/>
    <property type="match status" value="1"/>
</dbReference>
<dbReference type="InterPro" id="IPR003337">
    <property type="entry name" value="Trehalose_PPase"/>
</dbReference>
<dbReference type="InterPro" id="IPR036412">
    <property type="entry name" value="HAD-like_sf"/>
</dbReference>
<comment type="similarity">
    <text evidence="2">Belongs to the trehalose phosphatase family.</text>
</comment>
<dbReference type="UniPathway" id="UPA00299"/>
<dbReference type="Gene3D" id="3.30.70.1020">
    <property type="entry name" value="Trehalose-6-phosphate phosphatase related protein, domain 2"/>
    <property type="match status" value="1"/>
</dbReference>
<keyword evidence="4" id="KW-0378">Hydrolase</keyword>
<proteinExistence type="inferred from homology"/>
<dbReference type="PANTHER" id="PTHR43768">
    <property type="entry name" value="TREHALOSE 6-PHOSPHATE PHOSPHATASE"/>
    <property type="match status" value="1"/>
</dbReference>
<dbReference type="InterPro" id="IPR044651">
    <property type="entry name" value="OTSB-like"/>
</dbReference>
<gene>
    <name evidence="5" type="ORF">UFOPK3674_00238</name>
</gene>
<dbReference type="PANTHER" id="PTHR43768:SF3">
    <property type="entry name" value="TREHALOSE 6-PHOSPHATE PHOSPHATASE"/>
    <property type="match status" value="1"/>
</dbReference>
<sequence>MSPATALDELLAPLRAQPERSAILLDLDGTLAPIVRDPDTASVPELTRRAVQDLTERYALVGCITGRQASDARRIVGIGTIPYAGLHGAELLVRGAPKAVLDPEVERWGARVAAAADAVDEDALRAAGVRREDKGPIVALHWRGADDEAAAVELAETIGHDALAAGLAIHRGRRVIELRPPVPIGKDGAVRRLLARLDIGCALYLGDDRTDVDGFTALRALVSDGRLERAVCLGVTSDETPPELVSAADAMVDGPLGVRRLLTALAL</sequence>
<comment type="pathway">
    <text evidence="1">Glycan biosynthesis; trehalose biosynthesis.</text>
</comment>
<dbReference type="EMBL" id="CAFBMX010000001">
    <property type="protein sequence ID" value="CAB4915942.1"/>
    <property type="molecule type" value="Genomic_DNA"/>
</dbReference>
<organism evidence="5">
    <name type="scientific">freshwater metagenome</name>
    <dbReference type="NCBI Taxonomy" id="449393"/>
    <lineage>
        <taxon>unclassified sequences</taxon>
        <taxon>metagenomes</taxon>
        <taxon>ecological metagenomes</taxon>
    </lineage>
</organism>
<dbReference type="Gene3D" id="3.40.50.1000">
    <property type="entry name" value="HAD superfamily/HAD-like"/>
    <property type="match status" value="1"/>
</dbReference>
<evidence type="ECO:0000313" key="5">
    <source>
        <dbReference type="EMBL" id="CAB4915942.1"/>
    </source>
</evidence>
<accession>A0A6J7H8D2</accession>
<evidence type="ECO:0000256" key="1">
    <source>
        <dbReference type="ARBA" id="ARBA00005199"/>
    </source>
</evidence>
<dbReference type="InterPro" id="IPR023214">
    <property type="entry name" value="HAD_sf"/>
</dbReference>
<dbReference type="GO" id="GO:0004805">
    <property type="term" value="F:trehalose-phosphatase activity"/>
    <property type="evidence" value="ECO:0007669"/>
    <property type="project" value="UniProtKB-EC"/>
</dbReference>
<evidence type="ECO:0000256" key="3">
    <source>
        <dbReference type="ARBA" id="ARBA00013086"/>
    </source>
</evidence>